<evidence type="ECO:0000313" key="2">
    <source>
        <dbReference type="Proteomes" id="UP000225889"/>
    </source>
</evidence>
<dbReference type="EMBL" id="PDYF01000031">
    <property type="protein sequence ID" value="PHU34228.1"/>
    <property type="molecule type" value="Genomic_DNA"/>
</dbReference>
<sequence length="238" mass="28599">MTYCKHTPRHRYKEERVDNGWDDKAESFIKKGEWNYNFENEASVSDCEQSFLCRYVFAKLMGFSTNDIAANGIDIDGKYHFDVMNHVLNGDDYANYHSIGNFAPIPRDGLPYKNLERAHIQLIHRWFGENWDEMLIHMKSHMERELFNNYMITTCQQLYYQEIFDSFYEKCKTLEKIDWKIYGEINWTTEVNIWNKRIKDENLNIISLKNDPDKRSKIEFLIEARGRCILNFLRNKKS</sequence>
<dbReference type="AlphaFoldDB" id="A0A2G3DT79"/>
<name>A0A2G3DT79_9FIRM</name>
<dbReference type="RefSeq" id="WP_099392531.1">
    <property type="nucleotide sequence ID" value="NZ_PDYF01000031.1"/>
</dbReference>
<reference evidence="1 2" key="2">
    <citation type="submission" date="2017-10" db="EMBL/GenBank/DDBJ databases">
        <authorList>
            <person name="Banno H."/>
            <person name="Chua N.-H."/>
        </authorList>
    </citation>
    <scope>NUCLEOTIDE SEQUENCE [LARGE SCALE GENOMIC DNA]</scope>
    <source>
        <strain evidence="1 2">JK626</strain>
    </source>
</reference>
<comment type="caution">
    <text evidence="1">The sequence shown here is derived from an EMBL/GenBank/DDBJ whole genome shotgun (WGS) entry which is preliminary data.</text>
</comment>
<protein>
    <submittedName>
        <fullName evidence="1">Uncharacterized protein</fullName>
    </submittedName>
</protein>
<reference evidence="1 2" key="1">
    <citation type="submission" date="2017-10" db="EMBL/GenBank/DDBJ databases">
        <title>Resolving the taxonomy of Roseburia spp., Eubacterium rectale and Agathobacter spp. through phylogenomic analysis.</title>
        <authorList>
            <person name="Sheridan P.O."/>
            <person name="Walker A.W."/>
            <person name="Duncan S.H."/>
            <person name="Scott K.P."/>
            <person name="Toole P.W.O."/>
            <person name="Luis P."/>
            <person name="Flint H.J."/>
        </authorList>
    </citation>
    <scope>NUCLEOTIDE SEQUENCE [LARGE SCALE GENOMIC DNA]</scope>
    <source>
        <strain evidence="1 2">JK626</strain>
    </source>
</reference>
<accession>A0A2G3DT79</accession>
<organism evidence="1 2">
    <name type="scientific">Pseudobutyrivibrio ruminis</name>
    <dbReference type="NCBI Taxonomy" id="46206"/>
    <lineage>
        <taxon>Bacteria</taxon>
        <taxon>Bacillati</taxon>
        <taxon>Bacillota</taxon>
        <taxon>Clostridia</taxon>
        <taxon>Lachnospirales</taxon>
        <taxon>Lachnospiraceae</taxon>
        <taxon>Pseudobutyrivibrio</taxon>
    </lineage>
</organism>
<gene>
    <name evidence="1" type="ORF">CSX01_11725</name>
</gene>
<evidence type="ECO:0000313" key="1">
    <source>
        <dbReference type="EMBL" id="PHU34228.1"/>
    </source>
</evidence>
<proteinExistence type="predicted"/>
<dbReference type="Proteomes" id="UP000225889">
    <property type="component" value="Unassembled WGS sequence"/>
</dbReference>